<gene>
    <name evidence="2" type="ORF">GCM10009742_53230</name>
</gene>
<proteinExistence type="predicted"/>
<feature type="transmembrane region" description="Helical" evidence="1">
    <location>
        <begin position="27"/>
        <end position="47"/>
    </location>
</feature>
<dbReference type="Proteomes" id="UP001500190">
    <property type="component" value="Unassembled WGS sequence"/>
</dbReference>
<evidence type="ECO:0008006" key="4">
    <source>
        <dbReference type="Google" id="ProtNLM"/>
    </source>
</evidence>
<evidence type="ECO:0000313" key="3">
    <source>
        <dbReference type="Proteomes" id="UP001500190"/>
    </source>
</evidence>
<dbReference type="RefSeq" id="WP_344196049.1">
    <property type="nucleotide sequence ID" value="NZ_BAAAND010000008.1"/>
</dbReference>
<keyword evidence="1" id="KW-0472">Membrane</keyword>
<organism evidence="2 3">
    <name type="scientific">Kribbella karoonensis</name>
    <dbReference type="NCBI Taxonomy" id="324851"/>
    <lineage>
        <taxon>Bacteria</taxon>
        <taxon>Bacillati</taxon>
        <taxon>Actinomycetota</taxon>
        <taxon>Actinomycetes</taxon>
        <taxon>Propionibacteriales</taxon>
        <taxon>Kribbellaceae</taxon>
        <taxon>Kribbella</taxon>
    </lineage>
</organism>
<keyword evidence="3" id="KW-1185">Reference proteome</keyword>
<protein>
    <recommendedName>
        <fullName evidence="4">Histidine kinase</fullName>
    </recommendedName>
</protein>
<dbReference type="EMBL" id="BAAAND010000008">
    <property type="protein sequence ID" value="GAA1598949.1"/>
    <property type="molecule type" value="Genomic_DNA"/>
</dbReference>
<accession>A0ABN2E8B4</accession>
<keyword evidence="1" id="KW-0812">Transmembrane</keyword>
<reference evidence="2 3" key="1">
    <citation type="journal article" date="2019" name="Int. J. Syst. Evol. Microbiol.">
        <title>The Global Catalogue of Microorganisms (GCM) 10K type strain sequencing project: providing services to taxonomists for standard genome sequencing and annotation.</title>
        <authorList>
            <consortium name="The Broad Institute Genomics Platform"/>
            <consortium name="The Broad Institute Genome Sequencing Center for Infectious Disease"/>
            <person name="Wu L."/>
            <person name="Ma J."/>
        </authorList>
    </citation>
    <scope>NUCLEOTIDE SEQUENCE [LARGE SCALE GENOMIC DNA]</scope>
    <source>
        <strain evidence="2 3">JCM 14304</strain>
    </source>
</reference>
<keyword evidence="1" id="KW-1133">Transmembrane helix</keyword>
<name>A0ABN2E8B4_9ACTN</name>
<evidence type="ECO:0000256" key="1">
    <source>
        <dbReference type="SAM" id="Phobius"/>
    </source>
</evidence>
<feature type="transmembrane region" description="Helical" evidence="1">
    <location>
        <begin position="59"/>
        <end position="89"/>
    </location>
</feature>
<evidence type="ECO:0000313" key="2">
    <source>
        <dbReference type="EMBL" id="GAA1598949.1"/>
    </source>
</evidence>
<sequence length="207" mass="21874">MDSGHMLFSIWPSAAAPRDPWFRRRPGVALAVAGVLFGAILVLRMLVGGATDAYSMLYALPVALVAITLGMRSGLAAGLLAVGLIAVWVVVRDVPLSPMGWASRVVPMLLLGALLGDASDRLRRADAERRELEAAALLQREAIEINDSLLQGMVAAKWSLEATNLAAGLKILDDTIGEAQTLVSSLVRRAGHGTRVAPHGTHPDEDG</sequence>
<comment type="caution">
    <text evidence="2">The sequence shown here is derived from an EMBL/GenBank/DDBJ whole genome shotgun (WGS) entry which is preliminary data.</text>
</comment>